<proteinExistence type="predicted"/>
<reference evidence="1" key="1">
    <citation type="journal article" date="2023" name="Nat. Commun.">
        <title>Genomic dissection of endemic carbapenem resistance reveals metallo-beta-lactamase dissemination through clonal, plasmid and integron transfer.</title>
        <authorList>
            <person name="Macesic N."/>
            <person name="Hawkey J."/>
            <person name="Vezina B."/>
            <person name="Wisniewski J.A."/>
            <person name="Cottingham H."/>
            <person name="Blakeway L.V."/>
            <person name="Harshegyi T."/>
            <person name="Pragastis K."/>
            <person name="Badoordeen G.Z."/>
            <person name="Dennison A."/>
            <person name="Spelman D.W."/>
            <person name="Jenney A.W.J."/>
            <person name="Peleg A.Y."/>
        </authorList>
    </citation>
    <scope>NUCLEOTIDE SEQUENCE</scope>
    <source>
        <strain evidence="1">CPO078</strain>
    </source>
</reference>
<dbReference type="AlphaFoldDB" id="A0AB35WAJ1"/>
<evidence type="ECO:0000313" key="2">
    <source>
        <dbReference type="Proteomes" id="UP001175817"/>
    </source>
</evidence>
<protein>
    <submittedName>
        <fullName evidence="1">Uncharacterized protein</fullName>
    </submittedName>
</protein>
<dbReference type="Proteomes" id="UP001175817">
    <property type="component" value="Unassembled WGS sequence"/>
</dbReference>
<reference evidence="1" key="2">
    <citation type="submission" date="2024-01" db="EMBL/GenBank/DDBJ databases">
        <authorList>
            <person name="Macesic N."/>
        </authorList>
    </citation>
    <scope>NUCLEOTIDE SEQUENCE</scope>
    <source>
        <strain evidence="1">CPO078</strain>
    </source>
</reference>
<name>A0AB35WAJ1_9ENTR</name>
<evidence type="ECO:0000313" key="1">
    <source>
        <dbReference type="EMBL" id="MEC6050812.1"/>
    </source>
</evidence>
<dbReference type="RefSeq" id="WP_224395097.1">
    <property type="nucleotide sequence ID" value="NZ_CP089407.1"/>
</dbReference>
<dbReference type="EMBL" id="JARTTH020000001">
    <property type="protein sequence ID" value="MEC6050812.1"/>
    <property type="molecule type" value="Genomic_DNA"/>
</dbReference>
<gene>
    <name evidence="1" type="ORF">QAB24_009900</name>
</gene>
<comment type="caution">
    <text evidence="1">The sequence shown here is derived from an EMBL/GenBank/DDBJ whole genome shotgun (WGS) entry which is preliminary data.</text>
</comment>
<accession>A0AB35WAJ1</accession>
<sequence>MQHERRSGGEVMDKCQGIFGKIFGHSYRAAITKGSPAISLKSGEADISSILAMMEKSRPETYNGIYCKRCGKVIYG</sequence>
<organism evidence="1 2">
    <name type="scientific">Klebsiella michiganensis</name>
    <dbReference type="NCBI Taxonomy" id="1134687"/>
    <lineage>
        <taxon>Bacteria</taxon>
        <taxon>Pseudomonadati</taxon>
        <taxon>Pseudomonadota</taxon>
        <taxon>Gammaproteobacteria</taxon>
        <taxon>Enterobacterales</taxon>
        <taxon>Enterobacteriaceae</taxon>
        <taxon>Klebsiella/Raoultella group</taxon>
        <taxon>Klebsiella</taxon>
    </lineage>
</organism>